<feature type="region of interest" description="Disordered" evidence="1">
    <location>
        <begin position="46"/>
        <end position="68"/>
    </location>
</feature>
<comment type="caution">
    <text evidence="2">The sequence shown here is derived from an EMBL/GenBank/DDBJ whole genome shotgun (WGS) entry which is preliminary data.</text>
</comment>
<dbReference type="RefSeq" id="WP_344717746.1">
    <property type="nucleotide sequence ID" value="NZ_BAAAYG010000002.1"/>
</dbReference>
<evidence type="ECO:0000256" key="1">
    <source>
        <dbReference type="SAM" id="MobiDB-lite"/>
    </source>
</evidence>
<evidence type="ECO:0000313" key="2">
    <source>
        <dbReference type="EMBL" id="GAA3280442.1"/>
    </source>
</evidence>
<gene>
    <name evidence="2" type="ORF">GCM10020260_04750</name>
</gene>
<keyword evidence="3" id="KW-1185">Reference proteome</keyword>
<protein>
    <recommendedName>
        <fullName evidence="4">MoaD/ThiS family protein</fullName>
    </recommendedName>
</protein>
<organism evidence="2 3">
    <name type="scientific">Nesterenkonia halobia</name>
    <dbReference type="NCBI Taxonomy" id="37922"/>
    <lineage>
        <taxon>Bacteria</taxon>
        <taxon>Bacillati</taxon>
        <taxon>Actinomycetota</taxon>
        <taxon>Actinomycetes</taxon>
        <taxon>Micrococcales</taxon>
        <taxon>Micrococcaceae</taxon>
        <taxon>Nesterenkonia</taxon>
    </lineage>
</organism>
<evidence type="ECO:0000313" key="3">
    <source>
        <dbReference type="Proteomes" id="UP001501736"/>
    </source>
</evidence>
<dbReference type="Proteomes" id="UP001501736">
    <property type="component" value="Unassembled WGS sequence"/>
</dbReference>
<dbReference type="InterPro" id="IPR016155">
    <property type="entry name" value="Mopterin_synth/thiamin_S_b"/>
</dbReference>
<sequence length="116" mass="11916">MSTEITLRFFAAAAEAAGAESLRLPLEDEMSLPTLREELPRLLAARAAAPASEAPSSDAPSLDAPSLDAPSLETVLPRCSFLVDGVRTRAEASATTPAAVLRGGETVDVLPPFAGG</sequence>
<dbReference type="SUPFAM" id="SSF54285">
    <property type="entry name" value="MoaD/ThiS"/>
    <property type="match status" value="1"/>
</dbReference>
<proteinExistence type="predicted"/>
<dbReference type="Gene3D" id="3.10.20.30">
    <property type="match status" value="1"/>
</dbReference>
<accession>A0ABP6RAA4</accession>
<name>A0ABP6RAA4_9MICC</name>
<evidence type="ECO:0008006" key="4">
    <source>
        <dbReference type="Google" id="ProtNLM"/>
    </source>
</evidence>
<dbReference type="EMBL" id="BAAAYG010000002">
    <property type="protein sequence ID" value="GAA3280442.1"/>
    <property type="molecule type" value="Genomic_DNA"/>
</dbReference>
<reference evidence="3" key="1">
    <citation type="journal article" date="2019" name="Int. J. Syst. Evol. Microbiol.">
        <title>The Global Catalogue of Microorganisms (GCM) 10K type strain sequencing project: providing services to taxonomists for standard genome sequencing and annotation.</title>
        <authorList>
            <consortium name="The Broad Institute Genomics Platform"/>
            <consortium name="The Broad Institute Genome Sequencing Center for Infectious Disease"/>
            <person name="Wu L."/>
            <person name="Ma J."/>
        </authorList>
    </citation>
    <scope>NUCLEOTIDE SEQUENCE [LARGE SCALE GENOMIC DNA]</scope>
    <source>
        <strain evidence="3">JCM 11483</strain>
    </source>
</reference>
<dbReference type="InterPro" id="IPR012675">
    <property type="entry name" value="Beta-grasp_dom_sf"/>
</dbReference>